<protein>
    <submittedName>
        <fullName evidence="1">Uncharacterized protein</fullName>
    </submittedName>
</protein>
<evidence type="ECO:0000313" key="1">
    <source>
        <dbReference type="EMBL" id="XDV67645.1"/>
    </source>
</evidence>
<dbReference type="RefSeq" id="WP_136222095.1">
    <property type="nucleotide sequence ID" value="NZ_CP165727.1"/>
</dbReference>
<proteinExistence type="predicted"/>
<name>A0AB39YDI5_9ACTN</name>
<organism evidence="1">
    <name type="scientific">Streptomyces sp. R33</name>
    <dbReference type="NCBI Taxonomy" id="3238629"/>
    <lineage>
        <taxon>Bacteria</taxon>
        <taxon>Bacillati</taxon>
        <taxon>Actinomycetota</taxon>
        <taxon>Actinomycetes</taxon>
        <taxon>Kitasatosporales</taxon>
        <taxon>Streptomycetaceae</taxon>
        <taxon>Streptomyces</taxon>
    </lineage>
</organism>
<dbReference type="AlphaFoldDB" id="A0AB39YDI5"/>
<accession>A0AB39YDI5</accession>
<sequence>MPRRRPGALRALQGPFEGRRPPAWARELPPVDRLSPAASAGVHWVLYEQSTSDTDLAYLLGRYRGFLNRPGGRLRLVASLVPACPGCALDDVAEVRDRLGEVYRRLPPQARTALGRVLRALDAEFRRRTLPDPDPPPGHWADWIEYVDDWAEWRGIPYAWWHRRIYEHT</sequence>
<reference evidence="1" key="1">
    <citation type="submission" date="2024-08" db="EMBL/GenBank/DDBJ databases">
        <authorList>
            <person name="Yu S.T."/>
        </authorList>
    </citation>
    <scope>NUCLEOTIDE SEQUENCE</scope>
    <source>
        <strain evidence="1">R33</strain>
    </source>
</reference>
<gene>
    <name evidence="1" type="ORF">AB5J51_34330</name>
</gene>
<dbReference type="EMBL" id="CP165727">
    <property type="protein sequence ID" value="XDV67645.1"/>
    <property type="molecule type" value="Genomic_DNA"/>
</dbReference>